<dbReference type="EMBL" id="QVQW01000039">
    <property type="protein sequence ID" value="RKU43732.1"/>
    <property type="molecule type" value="Genomic_DNA"/>
</dbReference>
<evidence type="ECO:0000313" key="2">
    <source>
        <dbReference type="Proteomes" id="UP000275385"/>
    </source>
</evidence>
<dbReference type="STRING" id="177199.A0A420Y787"/>
<keyword evidence="2" id="KW-1185">Reference proteome</keyword>
<protein>
    <submittedName>
        <fullName evidence="1">Uncharacterized protein</fullName>
    </submittedName>
</protein>
<dbReference type="AlphaFoldDB" id="A0A420Y787"/>
<comment type="caution">
    <text evidence="1">The sequence shown here is derived from an EMBL/GenBank/DDBJ whole genome shotgun (WGS) entry which is preliminary data.</text>
</comment>
<organism evidence="1 2">
    <name type="scientific">Coniochaeta pulveracea</name>
    <dbReference type="NCBI Taxonomy" id="177199"/>
    <lineage>
        <taxon>Eukaryota</taxon>
        <taxon>Fungi</taxon>
        <taxon>Dikarya</taxon>
        <taxon>Ascomycota</taxon>
        <taxon>Pezizomycotina</taxon>
        <taxon>Sordariomycetes</taxon>
        <taxon>Sordariomycetidae</taxon>
        <taxon>Coniochaetales</taxon>
        <taxon>Coniochaetaceae</taxon>
        <taxon>Coniochaeta</taxon>
    </lineage>
</organism>
<gene>
    <name evidence="1" type="ORF">DL546_005354</name>
</gene>
<dbReference type="Proteomes" id="UP000275385">
    <property type="component" value="Unassembled WGS sequence"/>
</dbReference>
<proteinExistence type="predicted"/>
<reference evidence="1 2" key="1">
    <citation type="submission" date="2018-08" db="EMBL/GenBank/DDBJ databases">
        <title>Draft genome of the lignicolous fungus Coniochaeta pulveracea.</title>
        <authorList>
            <person name="Borstlap C.J."/>
            <person name="De Witt R.N."/>
            <person name="Botha A."/>
            <person name="Volschenk H."/>
        </authorList>
    </citation>
    <scope>NUCLEOTIDE SEQUENCE [LARGE SCALE GENOMIC DNA]</scope>
    <source>
        <strain evidence="1 2">CAB683</strain>
    </source>
</reference>
<dbReference type="OrthoDB" id="4360026at2759"/>
<accession>A0A420Y787</accession>
<sequence>MFNQSLRSRLAAIRGELEEIPSGPLIDNHVAIHFLVRGIRYHNAFALKLQKQQEESTDANRFRALVWRALNARAIMSNRIPDMGDGEENDFPYCFWHPQVPSEATLRQLLCRYPSTKVRYQVGRACAVAGHTDLYRELDLLPDVAIAEEARDSGEKGRAIFDLIMAQPVRYTVMDDYILTVRQNPVPGTFLNGDTCVCSILDTKQSIVSARSGASKEANPDVRKPILDIAEDWRVDIEGCRFGGRPVDPKAVELLWRPLPRDLPTLDKDLLILMAAWSRKSRPL</sequence>
<evidence type="ECO:0000313" key="1">
    <source>
        <dbReference type="EMBL" id="RKU43732.1"/>
    </source>
</evidence>
<name>A0A420Y787_9PEZI</name>